<keyword evidence="2" id="KW-1185">Reference proteome</keyword>
<organism evidence="1 2">
    <name type="scientific">Lacimicrobium alkaliphilum</name>
    <dbReference type="NCBI Taxonomy" id="1526571"/>
    <lineage>
        <taxon>Bacteria</taxon>
        <taxon>Pseudomonadati</taxon>
        <taxon>Pseudomonadota</taxon>
        <taxon>Gammaproteobacteria</taxon>
        <taxon>Alteromonadales</taxon>
        <taxon>Alteromonadaceae</taxon>
        <taxon>Lacimicrobium</taxon>
    </lineage>
</organism>
<dbReference type="OrthoDB" id="7061114at2"/>
<dbReference type="STRING" id="1526571.AT746_00485"/>
<dbReference type="AlphaFoldDB" id="A0A0U3B5G7"/>
<dbReference type="RefSeq" id="WP_062474904.1">
    <property type="nucleotide sequence ID" value="NZ_CP013650.1"/>
</dbReference>
<name>A0A0U3B5G7_9ALTE</name>
<reference evidence="1 2" key="1">
    <citation type="submission" date="2015-12" db="EMBL/GenBank/DDBJ databases">
        <title>Complete genome of Lacimicrobium alkaliphilum KCTC 32984.</title>
        <authorList>
            <person name="Kim S.-G."/>
            <person name="Lee Y.-J."/>
        </authorList>
    </citation>
    <scope>NUCLEOTIDE SEQUENCE [LARGE SCALE GENOMIC DNA]</scope>
    <source>
        <strain evidence="1 2">YelD216</strain>
    </source>
</reference>
<gene>
    <name evidence="1" type="ORF">AT746_00485</name>
</gene>
<evidence type="ECO:0000313" key="2">
    <source>
        <dbReference type="Proteomes" id="UP000068447"/>
    </source>
</evidence>
<dbReference type="KEGG" id="lal:AT746_00485"/>
<evidence type="ECO:0000313" key="1">
    <source>
        <dbReference type="EMBL" id="ALS96901.1"/>
    </source>
</evidence>
<sequence>MSKYVGCIINELEKSEVIDDDFDMFVLSVKIDDSGEIYGTESIEPIAKIGVDIEHEECLFQILPGKEALKVSEAYSEIETIDSGFSLVSAFSKTFNDSSVRIDNPVIGFGENIDDKRFFIVCMA</sequence>
<dbReference type="Proteomes" id="UP000068447">
    <property type="component" value="Chromosome"/>
</dbReference>
<dbReference type="EMBL" id="CP013650">
    <property type="protein sequence ID" value="ALS96901.1"/>
    <property type="molecule type" value="Genomic_DNA"/>
</dbReference>
<protein>
    <submittedName>
        <fullName evidence="1">Uncharacterized protein</fullName>
    </submittedName>
</protein>
<accession>A0A0U3B5G7</accession>
<proteinExistence type="predicted"/>